<keyword evidence="4" id="KW-1185">Reference proteome</keyword>
<protein>
    <submittedName>
        <fullName evidence="1">Uncharacterized protein</fullName>
    </submittedName>
</protein>
<dbReference type="AlphaFoldDB" id="A0A815E796"/>
<organism evidence="1 3">
    <name type="scientific">Rotaria sordida</name>
    <dbReference type="NCBI Taxonomy" id="392033"/>
    <lineage>
        <taxon>Eukaryota</taxon>
        <taxon>Metazoa</taxon>
        <taxon>Spiralia</taxon>
        <taxon>Gnathifera</taxon>
        <taxon>Rotifera</taxon>
        <taxon>Eurotatoria</taxon>
        <taxon>Bdelloidea</taxon>
        <taxon>Philodinida</taxon>
        <taxon>Philodinidae</taxon>
        <taxon>Rotaria</taxon>
    </lineage>
</organism>
<evidence type="ECO:0000313" key="4">
    <source>
        <dbReference type="Proteomes" id="UP000663870"/>
    </source>
</evidence>
<evidence type="ECO:0000313" key="3">
    <source>
        <dbReference type="Proteomes" id="UP000663854"/>
    </source>
</evidence>
<name>A0A815E796_9BILA</name>
<dbReference type="EMBL" id="CAJNOH010002695">
    <property type="protein sequence ID" value="CAF1306437.1"/>
    <property type="molecule type" value="Genomic_DNA"/>
</dbReference>
<evidence type="ECO:0000313" key="2">
    <source>
        <dbReference type="EMBL" id="CAF1603909.1"/>
    </source>
</evidence>
<accession>A0A815E796</accession>
<dbReference type="Proteomes" id="UP000663854">
    <property type="component" value="Unassembled WGS sequence"/>
</dbReference>
<reference evidence="1" key="1">
    <citation type="submission" date="2021-02" db="EMBL/GenBank/DDBJ databases">
        <authorList>
            <person name="Nowell W R."/>
        </authorList>
    </citation>
    <scope>NUCLEOTIDE SEQUENCE</scope>
</reference>
<gene>
    <name evidence="2" type="ORF">JXQ802_LOCUS48626</name>
    <name evidence="1" type="ORF">PYM288_LOCUS30188</name>
</gene>
<dbReference type="EMBL" id="CAJNOL010005362">
    <property type="protein sequence ID" value="CAF1603909.1"/>
    <property type="molecule type" value="Genomic_DNA"/>
</dbReference>
<evidence type="ECO:0000313" key="1">
    <source>
        <dbReference type="EMBL" id="CAF1306437.1"/>
    </source>
</evidence>
<proteinExistence type="predicted"/>
<dbReference type="Proteomes" id="UP000663870">
    <property type="component" value="Unassembled WGS sequence"/>
</dbReference>
<sequence>MFCVPPYGFIWLIGVHYAGISFHHVNTRFKLNTFILCCRAYELENQTSPNIRRFVNSILDEFGLSFDTSSSYVVSHNENKTRCAFADLKMLIEKLSDEQSPTIHLVVPLRQYLINCCVVRDDDEGGLISIKIFIGSYPH</sequence>
<comment type="caution">
    <text evidence="1">The sequence shown here is derived from an EMBL/GenBank/DDBJ whole genome shotgun (WGS) entry which is preliminary data.</text>
</comment>